<dbReference type="PROSITE" id="PS01314">
    <property type="entry name" value="UPF0047"/>
    <property type="match status" value="1"/>
</dbReference>
<proteinExistence type="inferred from homology"/>
<name>A0A5C1NGY5_9GAMM</name>
<organism evidence="2 3">
    <name type="scientific">Halomonas binhaiensis</name>
    <dbReference type="NCBI Taxonomy" id="2562282"/>
    <lineage>
        <taxon>Bacteria</taxon>
        <taxon>Pseudomonadati</taxon>
        <taxon>Pseudomonadota</taxon>
        <taxon>Gammaproteobacteria</taxon>
        <taxon>Oceanospirillales</taxon>
        <taxon>Halomonadaceae</taxon>
        <taxon>Halomonas</taxon>
    </lineage>
</organism>
<comment type="similarity">
    <text evidence="1">Belongs to the UPF0047 family.</text>
</comment>
<dbReference type="PANTHER" id="PTHR30615">
    <property type="entry name" value="UNCHARACTERIZED PROTEIN YJBQ-RELATED"/>
    <property type="match status" value="1"/>
</dbReference>
<dbReference type="PIRSF" id="PIRSF004681">
    <property type="entry name" value="UCP004681"/>
    <property type="match status" value="1"/>
</dbReference>
<protein>
    <submittedName>
        <fullName evidence="2">YjbQ family protein</fullName>
    </submittedName>
</protein>
<dbReference type="Pfam" id="PF01894">
    <property type="entry name" value="YjbQ"/>
    <property type="match status" value="1"/>
</dbReference>
<dbReference type="EMBL" id="CP038437">
    <property type="protein sequence ID" value="QEM81457.1"/>
    <property type="molecule type" value="Genomic_DNA"/>
</dbReference>
<evidence type="ECO:0000313" key="2">
    <source>
        <dbReference type="EMBL" id="QEM81457.1"/>
    </source>
</evidence>
<dbReference type="KEGG" id="hbh:E4T21_07800"/>
<evidence type="ECO:0000313" key="3">
    <source>
        <dbReference type="Proteomes" id="UP000324285"/>
    </source>
</evidence>
<gene>
    <name evidence="2" type="ORF">E4T21_07800</name>
</gene>
<keyword evidence="3" id="KW-1185">Reference proteome</keyword>
<evidence type="ECO:0000256" key="1">
    <source>
        <dbReference type="ARBA" id="ARBA00005534"/>
    </source>
</evidence>
<reference evidence="2" key="1">
    <citation type="submission" date="2021-02" db="EMBL/GenBank/DDBJ databases">
        <title>Strain Y2R2, a novel species of the genus Halomonas.</title>
        <authorList>
            <person name="Huang H."/>
        </authorList>
    </citation>
    <scope>NUCLEOTIDE SEQUENCE</scope>
    <source>
        <strain evidence="2">Y2R2</strain>
    </source>
</reference>
<accession>A0A5C1NGY5</accession>
<dbReference type="PANTHER" id="PTHR30615:SF8">
    <property type="entry name" value="UPF0047 PROTEIN C4A8.02C"/>
    <property type="match status" value="1"/>
</dbReference>
<sequence>MWFQTSLRLSPRPRGFHLITEDVISALPMLSDMRHGLLHVFIQHTSASLTINENADPTVREDFESHFNQMVPEDAPYYRHTYEGSDDMPAHLKASLLGPSLTIPVSEGRLALGTWQGIYLCEHRNHGGARQLVLTLNGERQRWRPEQQTLDPYRRR</sequence>
<dbReference type="OrthoDB" id="9801725at2"/>
<dbReference type="SUPFAM" id="SSF111038">
    <property type="entry name" value="YjbQ-like"/>
    <property type="match status" value="1"/>
</dbReference>
<dbReference type="AlphaFoldDB" id="A0A5C1NGY5"/>
<dbReference type="Proteomes" id="UP000324285">
    <property type="component" value="Chromosome"/>
</dbReference>
<dbReference type="NCBIfam" id="TIGR00149">
    <property type="entry name" value="TIGR00149_YjbQ"/>
    <property type="match status" value="1"/>
</dbReference>
<dbReference type="RefSeq" id="WP_149284468.1">
    <property type="nucleotide sequence ID" value="NZ_CP038437.2"/>
</dbReference>
<dbReference type="Gene3D" id="2.60.120.460">
    <property type="entry name" value="YjbQ-like"/>
    <property type="match status" value="1"/>
</dbReference>
<dbReference type="InterPro" id="IPR035917">
    <property type="entry name" value="YjbQ-like_sf"/>
</dbReference>
<dbReference type="InterPro" id="IPR001602">
    <property type="entry name" value="UPF0047_YjbQ-like"/>
</dbReference>